<accession>A0A1T5EBJ9</accession>
<keyword evidence="2" id="KW-1185">Reference proteome</keyword>
<dbReference type="AlphaFoldDB" id="A0A1T5EBJ9"/>
<evidence type="ECO:0000313" key="2">
    <source>
        <dbReference type="Proteomes" id="UP000190897"/>
    </source>
</evidence>
<sequence length="52" mass="6108">MKTHLGKIKICMQNGSGNPEPFCFSNYSNQEDFGKQFFEREEKIKFINGYII</sequence>
<name>A0A1T5EBJ9_9BACT</name>
<dbReference type="EMBL" id="FUZA01000002">
    <property type="protein sequence ID" value="SKB81256.1"/>
    <property type="molecule type" value="Genomic_DNA"/>
</dbReference>
<proteinExistence type="predicted"/>
<dbReference type="STRING" id="651661.SAMN05660293_02298"/>
<dbReference type="Proteomes" id="UP000190897">
    <property type="component" value="Unassembled WGS sequence"/>
</dbReference>
<gene>
    <name evidence="1" type="ORF">SAMN05660293_02298</name>
</gene>
<organism evidence="1 2">
    <name type="scientific">Dyadobacter psychrophilus</name>
    <dbReference type="NCBI Taxonomy" id="651661"/>
    <lineage>
        <taxon>Bacteria</taxon>
        <taxon>Pseudomonadati</taxon>
        <taxon>Bacteroidota</taxon>
        <taxon>Cytophagia</taxon>
        <taxon>Cytophagales</taxon>
        <taxon>Spirosomataceae</taxon>
        <taxon>Dyadobacter</taxon>
    </lineage>
</organism>
<protein>
    <submittedName>
        <fullName evidence="1">Uncharacterized protein</fullName>
    </submittedName>
</protein>
<reference evidence="2" key="1">
    <citation type="submission" date="2017-02" db="EMBL/GenBank/DDBJ databases">
        <authorList>
            <person name="Varghese N."/>
            <person name="Submissions S."/>
        </authorList>
    </citation>
    <scope>NUCLEOTIDE SEQUENCE [LARGE SCALE GENOMIC DNA]</scope>
    <source>
        <strain evidence="2">DSM 22270</strain>
    </source>
</reference>
<evidence type="ECO:0000313" key="1">
    <source>
        <dbReference type="EMBL" id="SKB81256.1"/>
    </source>
</evidence>